<accession>A0A382RLY5</accession>
<organism evidence="3">
    <name type="scientific">marine metagenome</name>
    <dbReference type="NCBI Taxonomy" id="408172"/>
    <lineage>
        <taxon>unclassified sequences</taxon>
        <taxon>metagenomes</taxon>
        <taxon>ecological metagenomes</taxon>
    </lineage>
</organism>
<feature type="domain" description="Flotillin C-terminal" evidence="2">
    <location>
        <begin position="34"/>
        <end position="160"/>
    </location>
</feature>
<dbReference type="EMBL" id="UINC01122546">
    <property type="protein sequence ID" value="SVC98420.1"/>
    <property type="molecule type" value="Genomic_DNA"/>
</dbReference>
<reference evidence="3" key="1">
    <citation type="submission" date="2018-05" db="EMBL/GenBank/DDBJ databases">
        <authorList>
            <person name="Lanie J.A."/>
            <person name="Ng W.-L."/>
            <person name="Kazmierczak K.M."/>
            <person name="Andrzejewski T.M."/>
            <person name="Davidsen T.M."/>
            <person name="Wayne K.J."/>
            <person name="Tettelin H."/>
            <person name="Glass J.I."/>
            <person name="Rusch D."/>
            <person name="Podicherti R."/>
            <person name="Tsui H.-C.T."/>
            <person name="Winkler M.E."/>
        </authorList>
    </citation>
    <scope>NUCLEOTIDE SEQUENCE</scope>
</reference>
<dbReference type="Pfam" id="PF15975">
    <property type="entry name" value="Flot"/>
    <property type="match status" value="1"/>
</dbReference>
<evidence type="ECO:0000259" key="2">
    <source>
        <dbReference type="Pfam" id="PF15975"/>
    </source>
</evidence>
<feature type="non-terminal residue" evidence="3">
    <location>
        <position position="1"/>
    </location>
</feature>
<sequence length="182" mass="19617">TAEKEGEVHGLRKRHAADTEADTMVKLADARFKAAQSDSDAEKVRLSAMAEEMALKAENAKAMNEAENAMSPEIIKLARDKARLDALPKIVEQMVRPAEKIDSIKIHHITGGALDRNRSGGGVGGEGGAEKPPVNQALDSIMDMAVQLPALRKIGEDLGVNFEEGIRGVVDPEQKPRTEDQS</sequence>
<evidence type="ECO:0000313" key="3">
    <source>
        <dbReference type="EMBL" id="SVC98420.1"/>
    </source>
</evidence>
<gene>
    <name evidence="3" type="ORF">METZ01_LOCUS351274</name>
</gene>
<protein>
    <recommendedName>
        <fullName evidence="2">Flotillin C-terminal domain-containing protein</fullName>
    </recommendedName>
</protein>
<name>A0A382RLY5_9ZZZZ</name>
<dbReference type="AlphaFoldDB" id="A0A382RLY5"/>
<feature type="region of interest" description="Disordered" evidence="1">
    <location>
        <begin position="112"/>
        <end position="133"/>
    </location>
</feature>
<evidence type="ECO:0000256" key="1">
    <source>
        <dbReference type="SAM" id="MobiDB-lite"/>
    </source>
</evidence>
<dbReference type="InterPro" id="IPR031905">
    <property type="entry name" value="Flotillin_C"/>
</dbReference>
<proteinExistence type="predicted"/>